<dbReference type="AlphaFoldDB" id="A0A8S2V479"/>
<sequence length="84" mass="9722">MTIEESERPEQRSVQGISFTDELTWNLRQMEDCTIYVESVPKAATGYTFSNRQIGLQLSYFNKKRDKDLPNQDIDLYNATIVAV</sequence>
<dbReference type="EMBL" id="CAJOBH010028542">
    <property type="protein sequence ID" value="CAF4264122.1"/>
    <property type="molecule type" value="Genomic_DNA"/>
</dbReference>
<evidence type="ECO:0000313" key="3">
    <source>
        <dbReference type="Proteomes" id="UP000676336"/>
    </source>
</evidence>
<evidence type="ECO:0000313" key="2">
    <source>
        <dbReference type="EMBL" id="CAF4370670.1"/>
    </source>
</evidence>
<dbReference type="EMBL" id="CAJOBI010050750">
    <property type="protein sequence ID" value="CAF4370670.1"/>
    <property type="molecule type" value="Genomic_DNA"/>
</dbReference>
<comment type="caution">
    <text evidence="2">The sequence shown here is derived from an EMBL/GenBank/DDBJ whole genome shotgun (WGS) entry which is preliminary data.</text>
</comment>
<feature type="non-terminal residue" evidence="2">
    <location>
        <position position="84"/>
    </location>
</feature>
<dbReference type="Proteomes" id="UP000681967">
    <property type="component" value="Unassembled WGS sequence"/>
</dbReference>
<dbReference type="Proteomes" id="UP000676336">
    <property type="component" value="Unassembled WGS sequence"/>
</dbReference>
<gene>
    <name evidence="1" type="ORF">BYL167_LOCUS26053</name>
    <name evidence="2" type="ORF">SMN809_LOCUS29123</name>
</gene>
<name>A0A8S2V479_9BILA</name>
<reference evidence="2" key="1">
    <citation type="submission" date="2021-02" db="EMBL/GenBank/DDBJ databases">
        <authorList>
            <person name="Nowell W R."/>
        </authorList>
    </citation>
    <scope>NUCLEOTIDE SEQUENCE</scope>
</reference>
<accession>A0A8S2V479</accession>
<evidence type="ECO:0000313" key="1">
    <source>
        <dbReference type="EMBL" id="CAF4264122.1"/>
    </source>
</evidence>
<protein>
    <submittedName>
        <fullName evidence="2">Uncharacterized protein</fullName>
    </submittedName>
</protein>
<organism evidence="2 3">
    <name type="scientific">Rotaria magnacalcarata</name>
    <dbReference type="NCBI Taxonomy" id="392030"/>
    <lineage>
        <taxon>Eukaryota</taxon>
        <taxon>Metazoa</taxon>
        <taxon>Spiralia</taxon>
        <taxon>Gnathifera</taxon>
        <taxon>Rotifera</taxon>
        <taxon>Eurotatoria</taxon>
        <taxon>Bdelloidea</taxon>
        <taxon>Philodinida</taxon>
        <taxon>Philodinidae</taxon>
        <taxon>Rotaria</taxon>
    </lineage>
</organism>
<proteinExistence type="predicted"/>